<sequence length="145" mass="15367">MTTSGAADLASDLRLALGRVARKIRRIYVDAAEGVSFLELAVLQRLERTGPSAPGTIAGDEGVTSAAVAATLTSLERAGLVHRARDPGDRRRVIVTITPSGQQTLEARESASIGRIEAALSRLTRGERERLAAAVPLLERIATEL</sequence>
<dbReference type="EMBL" id="JADKPO010000001">
    <property type="protein sequence ID" value="MBF4766304.1"/>
    <property type="molecule type" value="Genomic_DNA"/>
</dbReference>
<organism evidence="2 3">
    <name type="scientific">Nocardioides agariphilus</name>
    <dbReference type="NCBI Taxonomy" id="433664"/>
    <lineage>
        <taxon>Bacteria</taxon>
        <taxon>Bacillati</taxon>
        <taxon>Actinomycetota</taxon>
        <taxon>Actinomycetes</taxon>
        <taxon>Propionibacteriales</taxon>
        <taxon>Nocardioidaceae</taxon>
        <taxon>Nocardioides</taxon>
    </lineage>
</organism>
<comment type="caution">
    <text evidence="2">The sequence shown here is derived from an EMBL/GenBank/DDBJ whole genome shotgun (WGS) entry which is preliminary data.</text>
</comment>
<reference evidence="2" key="1">
    <citation type="submission" date="2020-11" db="EMBL/GenBank/DDBJ databases">
        <title>Nocardioides cynanchi sp. nov., isolated from soil of rhizosphere of Cynanchum wilfordii.</title>
        <authorList>
            <person name="Lee J.-S."/>
            <person name="Suh M.K."/>
            <person name="Kim J.-S."/>
        </authorList>
    </citation>
    <scope>NUCLEOTIDE SEQUENCE</scope>
    <source>
        <strain evidence="2">KCTC 19276</strain>
    </source>
</reference>
<accession>A0A930YKQ8</accession>
<dbReference type="PROSITE" id="PS50995">
    <property type="entry name" value="HTH_MARR_2"/>
    <property type="match status" value="1"/>
</dbReference>
<evidence type="ECO:0000259" key="1">
    <source>
        <dbReference type="PROSITE" id="PS50995"/>
    </source>
</evidence>
<dbReference type="RefSeq" id="WP_194694452.1">
    <property type="nucleotide sequence ID" value="NZ_JADKPO010000001.1"/>
</dbReference>
<feature type="domain" description="HTH marR-type" evidence="1">
    <location>
        <begin position="10"/>
        <end position="143"/>
    </location>
</feature>
<dbReference type="InterPro" id="IPR036390">
    <property type="entry name" value="WH_DNA-bd_sf"/>
</dbReference>
<dbReference type="Proteomes" id="UP000660668">
    <property type="component" value="Unassembled WGS sequence"/>
</dbReference>
<dbReference type="InterPro" id="IPR036388">
    <property type="entry name" value="WH-like_DNA-bd_sf"/>
</dbReference>
<dbReference type="InterPro" id="IPR052526">
    <property type="entry name" value="HTH-type_Bedaq_tolerance"/>
</dbReference>
<evidence type="ECO:0000313" key="3">
    <source>
        <dbReference type="Proteomes" id="UP000660668"/>
    </source>
</evidence>
<dbReference type="GO" id="GO:0003700">
    <property type="term" value="F:DNA-binding transcription factor activity"/>
    <property type="evidence" value="ECO:0007669"/>
    <property type="project" value="InterPro"/>
</dbReference>
<protein>
    <submittedName>
        <fullName evidence="2">MarR family transcriptional regulator</fullName>
    </submittedName>
</protein>
<dbReference type="PANTHER" id="PTHR39515">
    <property type="entry name" value="CONSERVED PROTEIN"/>
    <property type="match status" value="1"/>
</dbReference>
<dbReference type="Pfam" id="PF01047">
    <property type="entry name" value="MarR"/>
    <property type="match status" value="1"/>
</dbReference>
<name>A0A930YKQ8_9ACTN</name>
<dbReference type="SMART" id="SM00347">
    <property type="entry name" value="HTH_MARR"/>
    <property type="match status" value="1"/>
</dbReference>
<keyword evidence="3" id="KW-1185">Reference proteome</keyword>
<dbReference type="AlphaFoldDB" id="A0A930YKQ8"/>
<dbReference type="InterPro" id="IPR000835">
    <property type="entry name" value="HTH_MarR-typ"/>
</dbReference>
<evidence type="ECO:0000313" key="2">
    <source>
        <dbReference type="EMBL" id="MBF4766304.1"/>
    </source>
</evidence>
<dbReference type="SUPFAM" id="SSF46785">
    <property type="entry name" value="Winged helix' DNA-binding domain"/>
    <property type="match status" value="1"/>
</dbReference>
<gene>
    <name evidence="2" type="ORF">ISU10_00820</name>
</gene>
<proteinExistence type="predicted"/>
<dbReference type="Gene3D" id="1.10.10.10">
    <property type="entry name" value="Winged helix-like DNA-binding domain superfamily/Winged helix DNA-binding domain"/>
    <property type="match status" value="1"/>
</dbReference>
<dbReference type="PANTHER" id="PTHR39515:SF2">
    <property type="entry name" value="HTH-TYPE TRANSCRIPTIONAL REGULATOR RV0880"/>
    <property type="match status" value="1"/>
</dbReference>